<dbReference type="InterPro" id="IPR003714">
    <property type="entry name" value="PhoH"/>
</dbReference>
<keyword evidence="3" id="KW-0963">Cytoplasm</keyword>
<evidence type="ECO:0000256" key="1">
    <source>
        <dbReference type="ARBA" id="ARBA00004496"/>
    </source>
</evidence>
<organism evidence="8">
    <name type="scientific">viral metagenome</name>
    <dbReference type="NCBI Taxonomy" id="1070528"/>
    <lineage>
        <taxon>unclassified sequences</taxon>
        <taxon>metagenomes</taxon>
        <taxon>organismal metagenomes</taxon>
    </lineage>
</organism>
<dbReference type="PANTHER" id="PTHR30473:SF1">
    <property type="entry name" value="PHOH-LIKE PROTEIN"/>
    <property type="match status" value="1"/>
</dbReference>
<dbReference type="AlphaFoldDB" id="A0A6C0CV12"/>
<sequence length="243" mass="27742">MKSSQIRSSLTIRPLTIFRKHNKPTTCTLQPNPKQKEYIRNMDDLNIPLVLGVGPAGTGKTMFACKVAMEHLLENRIKKIIITRPVVPLGNELGFLPGTLEDKMDPWLVPIYDSMKHSMTSKSINQMVYNKTIEVCPLAYIRGRTFDDTFLIADEMQNSSIMEMKTLLTRVGKDSKVVLTGDLDQSDIEDVNGLEDLLLKLKKENDNNRFFKLIEFDNNDIERSELVKYILQLYSSTPLNSKD</sequence>
<name>A0A6C0CV12_9ZZZZ</name>
<dbReference type="PANTHER" id="PTHR30473">
    <property type="entry name" value="PROTEIN PHOH"/>
    <property type="match status" value="1"/>
</dbReference>
<evidence type="ECO:0000256" key="2">
    <source>
        <dbReference type="ARBA" id="ARBA00010393"/>
    </source>
</evidence>
<proteinExistence type="inferred from homology"/>
<evidence type="ECO:0000259" key="7">
    <source>
        <dbReference type="Pfam" id="PF02562"/>
    </source>
</evidence>
<feature type="domain" description="PhoH-like protein" evidence="7">
    <location>
        <begin position="32"/>
        <end position="234"/>
    </location>
</feature>
<evidence type="ECO:0000313" key="8">
    <source>
        <dbReference type="EMBL" id="QHT07594.1"/>
    </source>
</evidence>
<accession>A0A6C0CV12</accession>
<dbReference type="InterPro" id="IPR027417">
    <property type="entry name" value="P-loop_NTPase"/>
</dbReference>
<dbReference type="Pfam" id="PF02562">
    <property type="entry name" value="PhoH"/>
    <property type="match status" value="1"/>
</dbReference>
<dbReference type="Gene3D" id="3.40.50.300">
    <property type="entry name" value="P-loop containing nucleotide triphosphate hydrolases"/>
    <property type="match status" value="1"/>
</dbReference>
<protein>
    <recommendedName>
        <fullName evidence="6">PhoH-like protein</fullName>
    </recommendedName>
</protein>
<evidence type="ECO:0000256" key="5">
    <source>
        <dbReference type="ARBA" id="ARBA00022840"/>
    </source>
</evidence>
<dbReference type="InterPro" id="IPR051451">
    <property type="entry name" value="PhoH2-like"/>
</dbReference>
<dbReference type="GO" id="GO:0005829">
    <property type="term" value="C:cytosol"/>
    <property type="evidence" value="ECO:0007669"/>
    <property type="project" value="TreeGrafter"/>
</dbReference>
<dbReference type="EMBL" id="MN739483">
    <property type="protein sequence ID" value="QHT07594.1"/>
    <property type="molecule type" value="Genomic_DNA"/>
</dbReference>
<dbReference type="SUPFAM" id="SSF52540">
    <property type="entry name" value="P-loop containing nucleoside triphosphate hydrolases"/>
    <property type="match status" value="1"/>
</dbReference>
<reference evidence="8" key="1">
    <citation type="journal article" date="2020" name="Nature">
        <title>Giant virus diversity and host interactions through global metagenomics.</title>
        <authorList>
            <person name="Schulz F."/>
            <person name="Roux S."/>
            <person name="Paez-Espino D."/>
            <person name="Jungbluth S."/>
            <person name="Walsh D.A."/>
            <person name="Denef V.J."/>
            <person name="McMahon K.D."/>
            <person name="Konstantinidis K.T."/>
            <person name="Eloe-Fadrosh E.A."/>
            <person name="Kyrpides N.C."/>
            <person name="Woyke T."/>
        </authorList>
    </citation>
    <scope>NUCLEOTIDE SEQUENCE</scope>
    <source>
        <strain evidence="8">GVMAG-M-3300021964-36</strain>
    </source>
</reference>
<comment type="subcellular location">
    <subcellularLocation>
        <location evidence="1">Cytoplasm</location>
    </subcellularLocation>
</comment>
<evidence type="ECO:0000256" key="6">
    <source>
        <dbReference type="ARBA" id="ARBA00039970"/>
    </source>
</evidence>
<keyword evidence="4" id="KW-0547">Nucleotide-binding</keyword>
<evidence type="ECO:0000256" key="4">
    <source>
        <dbReference type="ARBA" id="ARBA00022741"/>
    </source>
</evidence>
<keyword evidence="5" id="KW-0067">ATP-binding</keyword>
<comment type="similarity">
    <text evidence="2">Belongs to the PhoH family.</text>
</comment>
<evidence type="ECO:0000256" key="3">
    <source>
        <dbReference type="ARBA" id="ARBA00022490"/>
    </source>
</evidence>
<dbReference type="GO" id="GO:0005524">
    <property type="term" value="F:ATP binding"/>
    <property type="evidence" value="ECO:0007669"/>
    <property type="project" value="UniProtKB-KW"/>
</dbReference>